<dbReference type="PANTHER" id="PTHR30093">
    <property type="entry name" value="GENERAL SECRETION PATHWAY PROTEIN G"/>
    <property type="match status" value="1"/>
</dbReference>
<dbReference type="EMBL" id="MHKZ01000012">
    <property type="protein sequence ID" value="OGZ00809.1"/>
    <property type="molecule type" value="Genomic_DNA"/>
</dbReference>
<dbReference type="NCBIfam" id="TIGR02532">
    <property type="entry name" value="IV_pilin_GFxxxE"/>
    <property type="match status" value="1"/>
</dbReference>
<keyword evidence="1" id="KW-0488">Methylation</keyword>
<dbReference type="Gene3D" id="3.30.700.10">
    <property type="entry name" value="Glycoprotein, Type 4 Pilin"/>
    <property type="match status" value="1"/>
</dbReference>
<comment type="caution">
    <text evidence="3">The sequence shown here is derived from an EMBL/GenBank/DDBJ whole genome shotgun (WGS) entry which is preliminary data.</text>
</comment>
<keyword evidence="2" id="KW-1133">Transmembrane helix</keyword>
<dbReference type="InterPro" id="IPR045584">
    <property type="entry name" value="Pilin-like"/>
</dbReference>
<dbReference type="PRINTS" id="PR00813">
    <property type="entry name" value="BCTERIALGSPG"/>
</dbReference>
<name>A0A1G2CHC9_9BACT</name>
<evidence type="ECO:0008006" key="5">
    <source>
        <dbReference type="Google" id="ProtNLM"/>
    </source>
</evidence>
<keyword evidence="2" id="KW-0472">Membrane</keyword>
<reference evidence="3 4" key="1">
    <citation type="journal article" date="2016" name="Nat. Commun.">
        <title>Thousands of microbial genomes shed light on interconnected biogeochemical processes in an aquifer system.</title>
        <authorList>
            <person name="Anantharaman K."/>
            <person name="Brown C.T."/>
            <person name="Hug L.A."/>
            <person name="Sharon I."/>
            <person name="Castelle C.J."/>
            <person name="Probst A.J."/>
            <person name="Thomas B.C."/>
            <person name="Singh A."/>
            <person name="Wilkins M.J."/>
            <person name="Karaoz U."/>
            <person name="Brodie E.L."/>
            <person name="Williams K.H."/>
            <person name="Hubbard S.S."/>
            <person name="Banfield J.F."/>
        </authorList>
    </citation>
    <scope>NUCLEOTIDE SEQUENCE [LARGE SCALE GENOMIC DNA]</scope>
</reference>
<evidence type="ECO:0000313" key="4">
    <source>
        <dbReference type="Proteomes" id="UP000176287"/>
    </source>
</evidence>
<evidence type="ECO:0000256" key="2">
    <source>
        <dbReference type="SAM" id="Phobius"/>
    </source>
</evidence>
<proteinExistence type="predicted"/>
<dbReference type="Proteomes" id="UP000176287">
    <property type="component" value="Unassembled WGS sequence"/>
</dbReference>
<dbReference type="SUPFAM" id="SSF54523">
    <property type="entry name" value="Pili subunits"/>
    <property type="match status" value="1"/>
</dbReference>
<dbReference type="AlphaFoldDB" id="A0A1G2CHC9"/>
<dbReference type="Pfam" id="PF07963">
    <property type="entry name" value="N_methyl"/>
    <property type="match status" value="1"/>
</dbReference>
<protein>
    <recommendedName>
        <fullName evidence="5">Type II secretion system protein GspG C-terminal domain-containing protein</fullName>
    </recommendedName>
</protein>
<dbReference type="PROSITE" id="PS00409">
    <property type="entry name" value="PROKAR_NTER_METHYL"/>
    <property type="match status" value="1"/>
</dbReference>
<keyword evidence="2" id="KW-0812">Transmembrane</keyword>
<dbReference type="InterPro" id="IPR012902">
    <property type="entry name" value="N_methyl_site"/>
</dbReference>
<organism evidence="3 4">
    <name type="scientific">Candidatus Liptonbacteria bacterium RIFCSPLOWO2_01_FULL_45_15</name>
    <dbReference type="NCBI Taxonomy" id="1798649"/>
    <lineage>
        <taxon>Bacteria</taxon>
        <taxon>Candidatus Liptoniibacteriota</taxon>
    </lineage>
</organism>
<evidence type="ECO:0000256" key="1">
    <source>
        <dbReference type="ARBA" id="ARBA00022481"/>
    </source>
</evidence>
<sequence length="164" mass="17648">MKKIFIPNAARGFTLIEILIVVSIIAILASSVLVGFGPTQKQGRDTRRISDLRQVQNALEIYYAKCGYYPGGVQAGTSCASTFSATANWADLKTALKGSTIGINNVPDDPSANKTYYYGTNSTGSNYVIKAVFEDVNNPSLRDSYKTDTNGVTCSGATDYCVIF</sequence>
<feature type="transmembrane region" description="Helical" evidence="2">
    <location>
        <begin position="12"/>
        <end position="36"/>
    </location>
</feature>
<dbReference type="STRING" id="1798649.A3B13_00510"/>
<dbReference type="GO" id="GO:0015628">
    <property type="term" value="P:protein secretion by the type II secretion system"/>
    <property type="evidence" value="ECO:0007669"/>
    <property type="project" value="InterPro"/>
</dbReference>
<accession>A0A1G2CHC9</accession>
<dbReference type="GO" id="GO:0015627">
    <property type="term" value="C:type II protein secretion system complex"/>
    <property type="evidence" value="ECO:0007669"/>
    <property type="project" value="InterPro"/>
</dbReference>
<evidence type="ECO:0000313" key="3">
    <source>
        <dbReference type="EMBL" id="OGZ00809.1"/>
    </source>
</evidence>
<gene>
    <name evidence="3" type="ORF">A3B13_00510</name>
</gene>
<dbReference type="InterPro" id="IPR000983">
    <property type="entry name" value="Bac_GSPG_pilin"/>
</dbReference>